<feature type="active site" description="Proton acceptor" evidence="8">
    <location>
        <position position="67"/>
    </location>
</feature>
<evidence type="ECO:0000256" key="7">
    <source>
        <dbReference type="ARBA" id="ARBA00049442"/>
    </source>
</evidence>
<proteinExistence type="inferred from homology"/>
<evidence type="ECO:0000256" key="2">
    <source>
        <dbReference type="ARBA" id="ARBA00012962"/>
    </source>
</evidence>
<comment type="caution">
    <text evidence="12">The sequence shown here is derived from an EMBL/GenBank/DDBJ whole genome shotgun (WGS) entry which is preliminary data.</text>
</comment>
<dbReference type="Pfam" id="PF01488">
    <property type="entry name" value="Shikimate_DH"/>
    <property type="match status" value="1"/>
</dbReference>
<comment type="similarity">
    <text evidence="8">Belongs to the shikimate dehydrogenase family.</text>
</comment>
<keyword evidence="4 8" id="KW-0521">NADP</keyword>
<feature type="binding site" evidence="8">
    <location>
        <position position="253"/>
    </location>
    <ligand>
        <name>shikimate</name>
        <dbReference type="ChEBI" id="CHEBI:36208"/>
    </ligand>
</feature>
<evidence type="ECO:0000256" key="4">
    <source>
        <dbReference type="ARBA" id="ARBA00022857"/>
    </source>
</evidence>
<feature type="domain" description="Quinate/shikimate 5-dehydrogenase/glutamyl-tRNA reductase" evidence="9">
    <location>
        <begin position="124"/>
        <end position="199"/>
    </location>
</feature>
<evidence type="ECO:0000313" key="12">
    <source>
        <dbReference type="EMBL" id="GGZ67680.1"/>
    </source>
</evidence>
<sequence>MHRNRFAVFGQPVAHSRSPAIHAAFAAQCGIALDYVRIEASPEDFAVAVERFAREGGRGANVTLPHKPAAAALCTTRSERAARADAVNTLVRVDDAAGGAPRWHGDNTDGIGLVRDLRERHGLRLDGARVLLIGAGGAAAGVAPALLDAGIAVLAIRNRSSARGDALAARLNDARVRALAWDDADDAVFDVVINSTSAARSDTAIDWPFLHAGADGWTAVDLGYGRDAAMFLETARARGAAACIDGLGMLVEQAAESFRLWHGVMPDTAPVYDVLRRELPAP</sequence>
<name>A0ABQ3C4D0_9GAMM</name>
<dbReference type="NCBIfam" id="TIGR00507">
    <property type="entry name" value="aroE"/>
    <property type="match status" value="1"/>
</dbReference>
<evidence type="ECO:0000259" key="9">
    <source>
        <dbReference type="Pfam" id="PF01488"/>
    </source>
</evidence>
<dbReference type="InterPro" id="IPR022893">
    <property type="entry name" value="Shikimate_DH_fam"/>
</dbReference>
<evidence type="ECO:0000256" key="6">
    <source>
        <dbReference type="ARBA" id="ARBA00023141"/>
    </source>
</evidence>
<feature type="binding site" evidence="8">
    <location>
        <begin position="134"/>
        <end position="138"/>
    </location>
    <ligand>
        <name>NADP(+)</name>
        <dbReference type="ChEBI" id="CHEBI:58349"/>
    </ligand>
</feature>
<comment type="function">
    <text evidence="8">Involved in the biosynthesis of the chorismate, which leads to the biosynthesis of aromatic amino acids. Catalyzes the reversible NADPH linked reduction of 3-dehydroshikimate (DHSA) to yield shikimate (SA).</text>
</comment>
<keyword evidence="5 8" id="KW-0560">Oxidoreductase</keyword>
<evidence type="ECO:0000259" key="10">
    <source>
        <dbReference type="Pfam" id="PF08501"/>
    </source>
</evidence>
<comment type="catalytic activity">
    <reaction evidence="7 8">
        <text>shikimate + NADP(+) = 3-dehydroshikimate + NADPH + H(+)</text>
        <dbReference type="Rhea" id="RHEA:17737"/>
        <dbReference type="ChEBI" id="CHEBI:15378"/>
        <dbReference type="ChEBI" id="CHEBI:16630"/>
        <dbReference type="ChEBI" id="CHEBI:36208"/>
        <dbReference type="ChEBI" id="CHEBI:57783"/>
        <dbReference type="ChEBI" id="CHEBI:58349"/>
        <dbReference type="EC" id="1.1.1.25"/>
    </reaction>
</comment>
<feature type="binding site" evidence="8">
    <location>
        <position position="63"/>
    </location>
    <ligand>
        <name>shikimate</name>
        <dbReference type="ChEBI" id="CHEBI:36208"/>
    </ligand>
</feature>
<dbReference type="InterPro" id="IPR036291">
    <property type="entry name" value="NAD(P)-bd_dom_sf"/>
</dbReference>
<reference evidence="13" key="1">
    <citation type="journal article" date="2019" name="Int. J. Syst. Evol. Microbiol.">
        <title>The Global Catalogue of Microorganisms (GCM) 10K type strain sequencing project: providing services to taxonomists for standard genome sequencing and annotation.</title>
        <authorList>
            <consortium name="The Broad Institute Genomics Platform"/>
            <consortium name="The Broad Institute Genome Sequencing Center for Infectious Disease"/>
            <person name="Wu L."/>
            <person name="Ma J."/>
        </authorList>
    </citation>
    <scope>NUCLEOTIDE SEQUENCE [LARGE SCALE GENOMIC DNA]</scope>
    <source>
        <strain evidence="13">KCTC 22558</strain>
    </source>
</reference>
<feature type="binding site" evidence="8">
    <location>
        <position position="79"/>
    </location>
    <ligand>
        <name>NADP(+)</name>
        <dbReference type="ChEBI" id="CHEBI:58349"/>
    </ligand>
</feature>
<dbReference type="RefSeq" id="WP_189449942.1">
    <property type="nucleotide sequence ID" value="NZ_BMXY01000003.1"/>
</dbReference>
<protein>
    <recommendedName>
        <fullName evidence="2 8">Shikimate dehydrogenase (NADP(+))</fullName>
        <shortName evidence="8">SDH</shortName>
        <ecNumber evidence="2 8">1.1.1.25</ecNumber>
    </recommendedName>
</protein>
<accession>A0ABQ3C4D0</accession>
<feature type="binding site" evidence="8">
    <location>
        <position position="246"/>
    </location>
    <ligand>
        <name>NADP(+)</name>
        <dbReference type="ChEBI" id="CHEBI:58349"/>
    </ligand>
</feature>
<feature type="binding site" evidence="8">
    <location>
        <position position="109"/>
    </location>
    <ligand>
        <name>shikimate</name>
        <dbReference type="ChEBI" id="CHEBI:36208"/>
    </ligand>
</feature>
<evidence type="ECO:0000256" key="1">
    <source>
        <dbReference type="ARBA" id="ARBA00004871"/>
    </source>
</evidence>
<evidence type="ECO:0000313" key="13">
    <source>
        <dbReference type="Proteomes" id="UP000643403"/>
    </source>
</evidence>
<dbReference type="SUPFAM" id="SSF51735">
    <property type="entry name" value="NAD(P)-binding Rossmann-fold domains"/>
    <property type="match status" value="1"/>
</dbReference>
<feature type="binding site" evidence="8">
    <location>
        <position position="88"/>
    </location>
    <ligand>
        <name>shikimate</name>
        <dbReference type="ChEBI" id="CHEBI:36208"/>
    </ligand>
</feature>
<dbReference type="InterPro" id="IPR041121">
    <property type="entry name" value="SDH_C"/>
</dbReference>
<gene>
    <name evidence="8 12" type="primary">aroE</name>
    <name evidence="12" type="ORF">GCM10008101_22430</name>
</gene>
<dbReference type="Gene3D" id="3.40.50.720">
    <property type="entry name" value="NAD(P)-binding Rossmann-like Domain"/>
    <property type="match status" value="1"/>
</dbReference>
<evidence type="ECO:0000256" key="5">
    <source>
        <dbReference type="ARBA" id="ARBA00023002"/>
    </source>
</evidence>
<organism evidence="12 13">
    <name type="scientific">Cognatilysobacter xinjiangensis</name>
    <dbReference type="NCBI Taxonomy" id="546892"/>
    <lineage>
        <taxon>Bacteria</taxon>
        <taxon>Pseudomonadati</taxon>
        <taxon>Pseudomonadota</taxon>
        <taxon>Gammaproteobacteria</taxon>
        <taxon>Lysobacterales</taxon>
        <taxon>Lysobacteraceae</taxon>
        <taxon>Cognatilysobacter</taxon>
    </lineage>
</organism>
<dbReference type="InterPro" id="IPR006151">
    <property type="entry name" value="Shikm_DH/Glu-tRNA_Rdtase"/>
</dbReference>
<feature type="binding site" evidence="8">
    <location>
        <begin position="16"/>
        <end position="18"/>
    </location>
    <ligand>
        <name>shikimate</name>
        <dbReference type="ChEBI" id="CHEBI:36208"/>
    </ligand>
</feature>
<dbReference type="Proteomes" id="UP000643403">
    <property type="component" value="Unassembled WGS sequence"/>
</dbReference>
<dbReference type="PANTHER" id="PTHR21089:SF1">
    <property type="entry name" value="BIFUNCTIONAL 3-DEHYDROQUINATE DEHYDRATASE_SHIKIMATE DEHYDROGENASE, CHLOROPLASTIC"/>
    <property type="match status" value="1"/>
</dbReference>
<dbReference type="InterPro" id="IPR046346">
    <property type="entry name" value="Aminoacid_DH-like_N_sf"/>
</dbReference>
<evidence type="ECO:0000256" key="8">
    <source>
        <dbReference type="HAMAP-Rule" id="MF_00222"/>
    </source>
</evidence>
<dbReference type="EC" id="1.1.1.25" evidence="2 8"/>
<keyword evidence="13" id="KW-1185">Reference proteome</keyword>
<feature type="binding site" evidence="8">
    <location>
        <position position="224"/>
    </location>
    <ligand>
        <name>shikimate</name>
        <dbReference type="ChEBI" id="CHEBI:36208"/>
    </ligand>
</feature>
<dbReference type="Pfam" id="PF18317">
    <property type="entry name" value="SDH_C"/>
    <property type="match status" value="1"/>
</dbReference>
<comment type="pathway">
    <text evidence="1 8">Metabolic intermediate biosynthesis; chorismate biosynthesis; chorismate from D-erythrose 4-phosphate and phosphoenolpyruvate: step 4/7.</text>
</comment>
<keyword evidence="3 8" id="KW-0028">Amino-acid biosynthesis</keyword>
<evidence type="ECO:0000259" key="11">
    <source>
        <dbReference type="Pfam" id="PF18317"/>
    </source>
</evidence>
<comment type="subunit">
    <text evidence="8">Homodimer.</text>
</comment>
<dbReference type="SUPFAM" id="SSF53223">
    <property type="entry name" value="Aminoacid dehydrogenase-like, N-terminal domain"/>
    <property type="match status" value="1"/>
</dbReference>
<feature type="domain" description="SDH C-terminal" evidence="11">
    <location>
        <begin position="246"/>
        <end position="276"/>
    </location>
</feature>
<feature type="domain" description="Shikimate dehydrogenase substrate binding N-terminal" evidence="10">
    <location>
        <begin position="8"/>
        <end position="90"/>
    </location>
</feature>
<dbReference type="EMBL" id="BMXY01000003">
    <property type="protein sequence ID" value="GGZ67680.1"/>
    <property type="molecule type" value="Genomic_DNA"/>
</dbReference>
<dbReference type="Pfam" id="PF08501">
    <property type="entry name" value="Shikimate_dh_N"/>
    <property type="match status" value="1"/>
</dbReference>
<dbReference type="InterPro" id="IPR011342">
    <property type="entry name" value="Shikimate_DH"/>
</dbReference>
<comment type="caution">
    <text evidence="8">Lacks conserved residue(s) required for the propagation of feature annotation.</text>
</comment>
<dbReference type="NCBIfam" id="NF001310">
    <property type="entry name" value="PRK00258.1-2"/>
    <property type="match status" value="1"/>
</dbReference>
<evidence type="ECO:0000256" key="3">
    <source>
        <dbReference type="ARBA" id="ARBA00022605"/>
    </source>
</evidence>
<dbReference type="PANTHER" id="PTHR21089">
    <property type="entry name" value="SHIKIMATE DEHYDROGENASE"/>
    <property type="match status" value="1"/>
</dbReference>
<feature type="binding site" evidence="8">
    <location>
        <position position="222"/>
    </location>
    <ligand>
        <name>NADP(+)</name>
        <dbReference type="ChEBI" id="CHEBI:58349"/>
    </ligand>
</feature>
<dbReference type="InterPro" id="IPR013708">
    <property type="entry name" value="Shikimate_DH-bd_N"/>
</dbReference>
<dbReference type="Gene3D" id="3.40.50.10860">
    <property type="entry name" value="Leucine Dehydrogenase, chain A, domain 1"/>
    <property type="match status" value="1"/>
</dbReference>
<keyword evidence="6 8" id="KW-0057">Aromatic amino acid biosynthesis</keyword>
<dbReference type="HAMAP" id="MF_00222">
    <property type="entry name" value="Shikimate_DH_AroE"/>
    <property type="match status" value="1"/>
</dbReference>